<gene>
    <name evidence="1" type="ORF">GCM10010255_79350</name>
</gene>
<protein>
    <submittedName>
        <fullName evidence="1">Uncharacterized protein</fullName>
    </submittedName>
</protein>
<sequence>MKDIRRPSHHRSRGPGRMPGLLVALLVVLGLSGGTAIAAPDGTAPLSGSLTPEPR</sequence>
<evidence type="ECO:0000313" key="1">
    <source>
        <dbReference type="EMBL" id="GAA2425492.1"/>
    </source>
</evidence>
<evidence type="ECO:0000313" key="2">
    <source>
        <dbReference type="Proteomes" id="UP001499986"/>
    </source>
</evidence>
<dbReference type="EMBL" id="BAAASE010000016">
    <property type="protein sequence ID" value="GAA2425492.1"/>
    <property type="molecule type" value="Genomic_DNA"/>
</dbReference>
<proteinExistence type="predicted"/>
<name>A0ABN3JC03_9ACTN</name>
<reference evidence="1 2" key="1">
    <citation type="journal article" date="2019" name="Int. J. Syst. Evol. Microbiol.">
        <title>The Global Catalogue of Microorganisms (GCM) 10K type strain sequencing project: providing services to taxonomists for standard genome sequencing and annotation.</title>
        <authorList>
            <consortium name="The Broad Institute Genomics Platform"/>
            <consortium name="The Broad Institute Genome Sequencing Center for Infectious Disease"/>
            <person name="Wu L."/>
            <person name="Ma J."/>
        </authorList>
    </citation>
    <scope>NUCLEOTIDE SEQUENCE [LARGE SCALE GENOMIC DNA]</scope>
    <source>
        <strain evidence="1 2">JCM 4358</strain>
    </source>
</reference>
<accession>A0ABN3JC03</accession>
<dbReference type="Proteomes" id="UP001499986">
    <property type="component" value="Unassembled WGS sequence"/>
</dbReference>
<organism evidence="1 2">
    <name type="scientific">Streptomyces coeruleofuscus</name>
    <dbReference type="NCBI Taxonomy" id="66879"/>
    <lineage>
        <taxon>Bacteria</taxon>
        <taxon>Bacillati</taxon>
        <taxon>Actinomycetota</taxon>
        <taxon>Actinomycetes</taxon>
        <taxon>Kitasatosporales</taxon>
        <taxon>Streptomycetaceae</taxon>
        <taxon>Streptomyces</taxon>
    </lineage>
</organism>
<keyword evidence="2" id="KW-1185">Reference proteome</keyword>
<comment type="caution">
    <text evidence="1">The sequence shown here is derived from an EMBL/GenBank/DDBJ whole genome shotgun (WGS) entry which is preliminary data.</text>
</comment>